<dbReference type="GO" id="GO:0050661">
    <property type="term" value="F:NADP binding"/>
    <property type="evidence" value="ECO:0007669"/>
    <property type="project" value="InterPro"/>
</dbReference>
<keyword evidence="1" id="KW-0560">Oxidoreductase</keyword>
<accession>A0A1I1DS48</accession>
<sequence>MTKPVVGFIGVGLMGHGMARNIQSAGYPLVVVAHRNRTGVEDLIERGATEASSIAELASQCEVIQICVSGSPQVEAAIRGDGGIATNAAPGSVVIDSSTSNPVSTLQLAEELAERDIPLVDAPLGRTPKEALAGTLDTMVGADDATFARVEPILTCWAGNIVRLGPVGAGHKMKLIMNFISMGYAALYAEALTISRKAGLSVEQFDAVIGSSRMANGFYETFMKWSLERDETAHRFSIANAHKDMRYLTALALDVGAVNPVQSAVRNSFAAMEAVGQGEKYVPMLADFIAAGSGLTEEE</sequence>
<evidence type="ECO:0008006" key="8">
    <source>
        <dbReference type="Google" id="ProtNLM"/>
    </source>
</evidence>
<dbReference type="STRING" id="441112.SAMN04488094_101454"/>
<evidence type="ECO:0000256" key="3">
    <source>
        <dbReference type="PIRSR" id="PIRSR000103-1"/>
    </source>
</evidence>
<dbReference type="PANTHER" id="PTHR43060">
    <property type="entry name" value="3-HYDROXYISOBUTYRATE DEHYDROGENASE-LIKE 1, MITOCHONDRIAL-RELATED"/>
    <property type="match status" value="1"/>
</dbReference>
<dbReference type="Pfam" id="PF14833">
    <property type="entry name" value="NAD_binding_11"/>
    <property type="match status" value="1"/>
</dbReference>
<feature type="active site" evidence="3">
    <location>
        <position position="174"/>
    </location>
</feature>
<dbReference type="GO" id="GO:0016491">
    <property type="term" value="F:oxidoreductase activity"/>
    <property type="evidence" value="ECO:0007669"/>
    <property type="project" value="UniProtKB-KW"/>
</dbReference>
<dbReference type="AlphaFoldDB" id="A0A1I1DS48"/>
<evidence type="ECO:0000259" key="5">
    <source>
        <dbReference type="Pfam" id="PF14833"/>
    </source>
</evidence>
<dbReference type="RefSeq" id="WP_093359029.1">
    <property type="nucleotide sequence ID" value="NZ_FOLG01000001.1"/>
</dbReference>
<dbReference type="InterPro" id="IPR029154">
    <property type="entry name" value="HIBADH-like_NADP-bd"/>
</dbReference>
<dbReference type="PANTHER" id="PTHR43060:SF15">
    <property type="entry name" value="3-HYDROXYISOBUTYRATE DEHYDROGENASE-LIKE 1, MITOCHONDRIAL-RELATED"/>
    <property type="match status" value="1"/>
</dbReference>
<reference evidence="6 7" key="1">
    <citation type="submission" date="2016-10" db="EMBL/GenBank/DDBJ databases">
        <authorList>
            <person name="de Groot N.N."/>
        </authorList>
    </citation>
    <scope>NUCLEOTIDE SEQUENCE [LARGE SCALE GENOMIC DNA]</scope>
    <source>
        <strain evidence="6 7">DSM 19548</strain>
    </source>
</reference>
<dbReference type="SUPFAM" id="SSF51735">
    <property type="entry name" value="NAD(P)-binding Rossmann-fold domains"/>
    <property type="match status" value="1"/>
</dbReference>
<dbReference type="InterPro" id="IPR015815">
    <property type="entry name" value="HIBADH-related"/>
</dbReference>
<dbReference type="OrthoDB" id="9812907at2"/>
<dbReference type="InterPro" id="IPR008927">
    <property type="entry name" value="6-PGluconate_DH-like_C_sf"/>
</dbReference>
<organism evidence="6 7">
    <name type="scientific">Tropicimonas isoalkanivorans</name>
    <dbReference type="NCBI Taxonomy" id="441112"/>
    <lineage>
        <taxon>Bacteria</taxon>
        <taxon>Pseudomonadati</taxon>
        <taxon>Pseudomonadota</taxon>
        <taxon>Alphaproteobacteria</taxon>
        <taxon>Rhodobacterales</taxon>
        <taxon>Roseobacteraceae</taxon>
        <taxon>Tropicimonas</taxon>
    </lineage>
</organism>
<feature type="domain" description="6-phosphogluconate dehydrogenase NADP-binding" evidence="4">
    <location>
        <begin position="6"/>
        <end position="165"/>
    </location>
</feature>
<feature type="domain" description="3-hydroxyisobutyrate dehydrogenase-like NAD-binding" evidence="5">
    <location>
        <begin position="168"/>
        <end position="279"/>
    </location>
</feature>
<dbReference type="GO" id="GO:0051287">
    <property type="term" value="F:NAD binding"/>
    <property type="evidence" value="ECO:0007669"/>
    <property type="project" value="InterPro"/>
</dbReference>
<proteinExistence type="predicted"/>
<dbReference type="EMBL" id="FOLG01000001">
    <property type="protein sequence ID" value="SFB77859.1"/>
    <property type="molecule type" value="Genomic_DNA"/>
</dbReference>
<protein>
    <recommendedName>
        <fullName evidence="8">3-hydroxyisobutyrate dehydrogenase</fullName>
    </recommendedName>
</protein>
<name>A0A1I1DS48_9RHOB</name>
<evidence type="ECO:0000313" key="6">
    <source>
        <dbReference type="EMBL" id="SFB77859.1"/>
    </source>
</evidence>
<keyword evidence="7" id="KW-1185">Reference proteome</keyword>
<dbReference type="InterPro" id="IPR013328">
    <property type="entry name" value="6PGD_dom2"/>
</dbReference>
<evidence type="ECO:0000313" key="7">
    <source>
        <dbReference type="Proteomes" id="UP000198728"/>
    </source>
</evidence>
<keyword evidence="2" id="KW-0520">NAD</keyword>
<dbReference type="SUPFAM" id="SSF48179">
    <property type="entry name" value="6-phosphogluconate dehydrogenase C-terminal domain-like"/>
    <property type="match status" value="1"/>
</dbReference>
<dbReference type="Gene3D" id="1.10.1040.10">
    <property type="entry name" value="N-(1-d-carboxylethyl)-l-norvaline Dehydrogenase, domain 2"/>
    <property type="match status" value="1"/>
</dbReference>
<evidence type="ECO:0000259" key="4">
    <source>
        <dbReference type="Pfam" id="PF03446"/>
    </source>
</evidence>
<dbReference type="InterPro" id="IPR036291">
    <property type="entry name" value="NAD(P)-bd_dom_sf"/>
</dbReference>
<dbReference type="Gene3D" id="3.40.50.720">
    <property type="entry name" value="NAD(P)-binding Rossmann-like Domain"/>
    <property type="match status" value="1"/>
</dbReference>
<dbReference type="InterPro" id="IPR006115">
    <property type="entry name" value="6PGDH_NADP-bd"/>
</dbReference>
<evidence type="ECO:0000256" key="2">
    <source>
        <dbReference type="ARBA" id="ARBA00023027"/>
    </source>
</evidence>
<dbReference type="Pfam" id="PF03446">
    <property type="entry name" value="NAD_binding_2"/>
    <property type="match status" value="1"/>
</dbReference>
<evidence type="ECO:0000256" key="1">
    <source>
        <dbReference type="ARBA" id="ARBA00023002"/>
    </source>
</evidence>
<gene>
    <name evidence="6" type="ORF">SAMN04488094_101454</name>
</gene>
<dbReference type="Proteomes" id="UP000198728">
    <property type="component" value="Unassembled WGS sequence"/>
</dbReference>
<dbReference type="PIRSF" id="PIRSF000103">
    <property type="entry name" value="HIBADH"/>
    <property type="match status" value="1"/>
</dbReference>